<dbReference type="AlphaFoldDB" id="A0A1G1WP75"/>
<dbReference type="PANTHER" id="PTHR43398:SF1">
    <property type="entry name" value="DOLICHOL-PHOSPHATE MANNOSYLTRANSFERASE SUBUNIT 1"/>
    <property type="match status" value="1"/>
</dbReference>
<dbReference type="Gene3D" id="3.90.550.10">
    <property type="entry name" value="Spore Coat Polysaccharide Biosynthesis Protein SpsA, Chain A"/>
    <property type="match status" value="1"/>
</dbReference>
<dbReference type="InterPro" id="IPR007267">
    <property type="entry name" value="GtrA_DPMS_TM"/>
</dbReference>
<feature type="domain" description="Glycosyltransferase 2-like" evidence="9">
    <location>
        <begin position="5"/>
        <end position="173"/>
    </location>
</feature>
<feature type="transmembrane region" description="Helical" evidence="8">
    <location>
        <begin position="338"/>
        <end position="360"/>
    </location>
</feature>
<name>A0A1G1WP75_9BACT</name>
<proteinExistence type="inferred from homology"/>
<comment type="subcellular location">
    <subcellularLocation>
        <location evidence="1">Membrane</location>
        <topology evidence="1">Multi-pass membrane protein</topology>
    </subcellularLocation>
</comment>
<dbReference type="EMBL" id="MHCX01000022">
    <property type="protein sequence ID" value="OGY29504.1"/>
    <property type="molecule type" value="Genomic_DNA"/>
</dbReference>
<feature type="transmembrane region" description="Helical" evidence="8">
    <location>
        <begin position="279"/>
        <end position="299"/>
    </location>
</feature>
<reference evidence="11 12" key="1">
    <citation type="journal article" date="2016" name="Nat. Commun.">
        <title>Thousands of microbial genomes shed light on interconnected biogeochemical processes in an aquifer system.</title>
        <authorList>
            <person name="Anantharaman K."/>
            <person name="Brown C.T."/>
            <person name="Hug L.A."/>
            <person name="Sharon I."/>
            <person name="Castelle C.J."/>
            <person name="Probst A.J."/>
            <person name="Thomas B.C."/>
            <person name="Singh A."/>
            <person name="Wilkins M.J."/>
            <person name="Karaoz U."/>
            <person name="Brodie E.L."/>
            <person name="Williams K.H."/>
            <person name="Hubbard S.S."/>
            <person name="Banfield J.F."/>
        </authorList>
    </citation>
    <scope>NUCLEOTIDE SEQUENCE [LARGE SCALE GENOMIC DNA]</scope>
</reference>
<evidence type="ECO:0000313" key="11">
    <source>
        <dbReference type="EMBL" id="OGY29504.1"/>
    </source>
</evidence>
<gene>
    <name evidence="11" type="ORF">A3J50_04505</name>
</gene>
<feature type="transmembrane region" description="Helical" evidence="8">
    <location>
        <begin position="247"/>
        <end position="267"/>
    </location>
</feature>
<dbReference type="InterPro" id="IPR029044">
    <property type="entry name" value="Nucleotide-diphossugar_trans"/>
</dbReference>
<dbReference type="SUPFAM" id="SSF53448">
    <property type="entry name" value="Nucleotide-diphospho-sugar transferases"/>
    <property type="match status" value="1"/>
</dbReference>
<dbReference type="Proteomes" id="UP000177821">
    <property type="component" value="Unassembled WGS sequence"/>
</dbReference>
<evidence type="ECO:0000256" key="1">
    <source>
        <dbReference type="ARBA" id="ARBA00004141"/>
    </source>
</evidence>
<dbReference type="GO" id="GO:0000271">
    <property type="term" value="P:polysaccharide biosynthetic process"/>
    <property type="evidence" value="ECO:0007669"/>
    <property type="project" value="InterPro"/>
</dbReference>
<evidence type="ECO:0000256" key="7">
    <source>
        <dbReference type="ARBA" id="ARBA00023136"/>
    </source>
</evidence>
<evidence type="ECO:0000313" key="12">
    <source>
        <dbReference type="Proteomes" id="UP000177821"/>
    </source>
</evidence>
<protein>
    <recommendedName>
        <fullName evidence="13">Glycosyltransferase 2-like domain-containing protein</fullName>
    </recommendedName>
</protein>
<keyword evidence="5 8" id="KW-0812">Transmembrane</keyword>
<evidence type="ECO:0000256" key="6">
    <source>
        <dbReference type="ARBA" id="ARBA00022989"/>
    </source>
</evidence>
<keyword evidence="7 8" id="KW-0472">Membrane</keyword>
<evidence type="ECO:0000256" key="8">
    <source>
        <dbReference type="SAM" id="Phobius"/>
    </source>
</evidence>
<evidence type="ECO:0000259" key="10">
    <source>
        <dbReference type="Pfam" id="PF04138"/>
    </source>
</evidence>
<dbReference type="Pfam" id="PF04138">
    <property type="entry name" value="GtrA_DPMS_TM"/>
    <property type="match status" value="1"/>
</dbReference>
<comment type="similarity">
    <text evidence="2">Belongs to the glycosyltransferase 2 family.</text>
</comment>
<evidence type="ECO:0000256" key="5">
    <source>
        <dbReference type="ARBA" id="ARBA00022692"/>
    </source>
</evidence>
<evidence type="ECO:0000256" key="3">
    <source>
        <dbReference type="ARBA" id="ARBA00022676"/>
    </source>
</evidence>
<feature type="domain" description="GtrA/DPMS transmembrane" evidence="10">
    <location>
        <begin position="247"/>
        <end position="364"/>
    </location>
</feature>
<dbReference type="InterPro" id="IPR001173">
    <property type="entry name" value="Glyco_trans_2-like"/>
</dbReference>
<keyword evidence="3" id="KW-0328">Glycosyltransferase</keyword>
<keyword evidence="4" id="KW-0808">Transferase</keyword>
<sequence length="376" mass="42126">MKIAVVVPTYNEKENVTHLIGAILAQDEKIKGHSLHVVIADANSPDGTGDAVRGLQKKISSLHLVEDSRRGIGVGLLTGFDYAFNTLKVDAGVSMDADFSHNPNDIPRLVAEFDKGYHVVIGSRYMKGGSTKNWSMVRRMGSIVINQYIKLVLGMKPEDSTTDFRLYTKDVWRKLDKQSVPWERRSFLATLAILYYMLKVSPNFIEIPVAFPDRERGYSKAMLLAYAIDIFKFGLKERRGTIMTFFRFLAVGLTGVVVNLGAISFFIEVMSLNKLLSSALAAETSIFSNFILNNLYTFHGRSRERNILVKFVKYNIVALSGIFITLGVFWFFTHVVYLHYLIAQLLGIGVATPLTFLASIKWAWKKDGNLTKGGTS</sequence>
<accession>A0A1G1WP75</accession>
<dbReference type="GO" id="GO:0004582">
    <property type="term" value="F:dolichyl-phosphate beta-D-mannosyltransferase activity"/>
    <property type="evidence" value="ECO:0007669"/>
    <property type="project" value="InterPro"/>
</dbReference>
<dbReference type="GO" id="GO:0009247">
    <property type="term" value="P:glycolipid biosynthetic process"/>
    <property type="evidence" value="ECO:0007669"/>
    <property type="project" value="TreeGrafter"/>
</dbReference>
<comment type="caution">
    <text evidence="11">The sequence shown here is derived from an EMBL/GenBank/DDBJ whole genome shotgun (WGS) entry which is preliminary data.</text>
</comment>
<evidence type="ECO:0000256" key="2">
    <source>
        <dbReference type="ARBA" id="ARBA00006739"/>
    </source>
</evidence>
<organism evidence="11 12">
    <name type="scientific">Candidatus Woykebacteria bacterium RIFCSPHIGHO2_02_FULL_43_16b</name>
    <dbReference type="NCBI Taxonomy" id="1802601"/>
    <lineage>
        <taxon>Bacteria</taxon>
        <taxon>Candidatus Woykeibacteriota</taxon>
    </lineage>
</organism>
<evidence type="ECO:0000259" key="9">
    <source>
        <dbReference type="Pfam" id="PF00535"/>
    </source>
</evidence>
<keyword evidence="6 8" id="KW-1133">Transmembrane helix</keyword>
<feature type="transmembrane region" description="Helical" evidence="8">
    <location>
        <begin position="311"/>
        <end position="332"/>
    </location>
</feature>
<evidence type="ECO:0008006" key="13">
    <source>
        <dbReference type="Google" id="ProtNLM"/>
    </source>
</evidence>
<dbReference type="Pfam" id="PF00535">
    <property type="entry name" value="Glycos_transf_2"/>
    <property type="match status" value="1"/>
</dbReference>
<dbReference type="InterPro" id="IPR039528">
    <property type="entry name" value="DPM1-like"/>
</dbReference>
<dbReference type="GO" id="GO:0016020">
    <property type="term" value="C:membrane"/>
    <property type="evidence" value="ECO:0007669"/>
    <property type="project" value="UniProtKB-SubCell"/>
</dbReference>
<dbReference type="PANTHER" id="PTHR43398">
    <property type="entry name" value="DOLICHOL-PHOSPHATE MANNOSYLTRANSFERASE SUBUNIT 1"/>
    <property type="match status" value="1"/>
</dbReference>
<evidence type="ECO:0000256" key="4">
    <source>
        <dbReference type="ARBA" id="ARBA00022679"/>
    </source>
</evidence>